<sequence length="171" mass="18832">METGAEGAIIERAVHVLRPAGESTATARAAVKAAFAHVTLGAGVGLREAAAIDNYASHDVLAARRAEDEKDDWSAITVEDVNLHSASPAFFDAEAMRFHLPAYMIADLDGCYRHEFVPHLRGRPEKFALLNDAQRRAVELYLHALLQRNNPPSYQTDVEQALGEWRQAADR</sequence>
<comment type="caution">
    <text evidence="1">The sequence shown here is derived from an EMBL/GenBank/DDBJ whole genome shotgun (WGS) entry which is preliminary data.</text>
</comment>
<evidence type="ECO:0000313" key="1">
    <source>
        <dbReference type="EMBL" id="CUW88641.1"/>
    </source>
</evidence>
<dbReference type="AlphaFoldDB" id="A0A9W5EZI3"/>
<dbReference type="EMBL" id="FBVY01000006">
    <property type="protein sequence ID" value="CUW88641.1"/>
    <property type="molecule type" value="Genomic_DNA"/>
</dbReference>
<keyword evidence="2" id="KW-1185">Reference proteome</keyword>
<dbReference type="Proteomes" id="UP000191933">
    <property type="component" value="Unassembled WGS sequence"/>
</dbReference>
<reference evidence="1 2" key="1">
    <citation type="submission" date="2016-01" db="EMBL/GenBank/DDBJ databases">
        <authorList>
            <person name="Regsiter A."/>
            <person name="william w."/>
        </authorList>
    </citation>
    <scope>NUCLEOTIDE SEQUENCE [LARGE SCALE GENOMIC DNA]</scope>
    <source>
        <strain evidence="1 2">CFBP 5494</strain>
    </source>
</reference>
<evidence type="ECO:0000313" key="2">
    <source>
        <dbReference type="Proteomes" id="UP000191933"/>
    </source>
</evidence>
<gene>
    <name evidence="1" type="ORF">AGR2A_Cc140123</name>
</gene>
<organism evidence="1 2">
    <name type="scientific">Agrobacterium genomosp. 2 str. CFBP 5494</name>
    <dbReference type="NCBI Taxonomy" id="1183436"/>
    <lineage>
        <taxon>Bacteria</taxon>
        <taxon>Pseudomonadati</taxon>
        <taxon>Pseudomonadota</taxon>
        <taxon>Alphaproteobacteria</taxon>
        <taxon>Hyphomicrobiales</taxon>
        <taxon>Rhizobiaceae</taxon>
        <taxon>Rhizobium/Agrobacterium group</taxon>
        <taxon>Agrobacterium</taxon>
        <taxon>Agrobacterium tumefaciens complex</taxon>
    </lineage>
</organism>
<name>A0A9W5EZI3_9HYPH</name>
<protein>
    <submittedName>
        <fullName evidence="1">Uncharacterized protein</fullName>
    </submittedName>
</protein>
<accession>A0A9W5EZI3</accession>
<dbReference type="Pfam" id="PF20461">
    <property type="entry name" value="DUF6714"/>
    <property type="match status" value="1"/>
</dbReference>
<dbReference type="InterPro" id="IPR046560">
    <property type="entry name" value="DUF6714"/>
</dbReference>
<proteinExistence type="predicted"/>